<keyword evidence="3" id="KW-1185">Reference proteome</keyword>
<protein>
    <submittedName>
        <fullName evidence="2">Uncharacterized protein</fullName>
    </submittedName>
</protein>
<proteinExistence type="predicted"/>
<sequence length="434" mass="45772">MYSRTAARSLSQSARAARSQAARRHLSTAPPAAQPANSSHLVSGLAGGGLVLGVLYGYYHYSGTAKVVSTSRQAIDAAKSAKDKVASSTPSPKEALGLVRSIAKSYAAAIPGAAGAVDASFDQLEQLAEKHGDKVSEVVKQTYDDVVKASEGGKDAGEKIVKALAEAVGKVQKLVGEEGGKAFDLLKEKFPEVGKALGGEFEELQKLSEKHGPEASRIASSFYDDASKIVSEGGVNAKTLESVKDLLAKKTKEIKDFSQKAGKDAWEASAKKAGPLLDKMPDVKKLVDENVGKLEGVVGEDRVKVVKDLYAELEKIGKSGKSVDDMTKEAKKLVEEKVGSLDELKKKASDAGSEAASSAAKYAGAIPGLGELSKALEGTDLKVFKELAEKHGEKGQEILNSTYDEIKQILQKKAEEAKKVAGDAKDDAKKEAKK</sequence>
<evidence type="ECO:0000313" key="2">
    <source>
        <dbReference type="EMBL" id="ORY57128.1"/>
    </source>
</evidence>
<comment type="caution">
    <text evidence="2">The sequence shown here is derived from an EMBL/GenBank/DDBJ whole genome shotgun (WGS) entry which is preliminary data.</text>
</comment>
<dbReference type="InParanoid" id="A0A1Y2DCY3"/>
<dbReference type="AlphaFoldDB" id="A0A1Y2DCY3"/>
<reference evidence="2 3" key="1">
    <citation type="submission" date="2016-07" db="EMBL/GenBank/DDBJ databases">
        <title>Pervasive Adenine N6-methylation of Active Genes in Fungi.</title>
        <authorList>
            <consortium name="DOE Joint Genome Institute"/>
            <person name="Mondo S.J."/>
            <person name="Dannebaum R.O."/>
            <person name="Kuo R.C."/>
            <person name="Labutti K."/>
            <person name="Haridas S."/>
            <person name="Kuo A."/>
            <person name="Salamov A."/>
            <person name="Ahrendt S.R."/>
            <person name="Lipzen A."/>
            <person name="Sullivan W."/>
            <person name="Andreopoulos W.B."/>
            <person name="Clum A."/>
            <person name="Lindquist E."/>
            <person name="Daum C."/>
            <person name="Ramamoorthy G.K."/>
            <person name="Gryganskyi A."/>
            <person name="Culley D."/>
            <person name="Magnuson J.K."/>
            <person name="James T.Y."/>
            <person name="O'Malley M.A."/>
            <person name="Stajich J.E."/>
            <person name="Spatafora J.W."/>
            <person name="Visel A."/>
            <person name="Grigoriev I.V."/>
        </authorList>
    </citation>
    <scope>NUCLEOTIDE SEQUENCE [LARGE SCALE GENOMIC DNA]</scope>
    <source>
        <strain evidence="2 3">62-1032</strain>
    </source>
</reference>
<evidence type="ECO:0000256" key="1">
    <source>
        <dbReference type="SAM" id="MobiDB-lite"/>
    </source>
</evidence>
<feature type="region of interest" description="Disordered" evidence="1">
    <location>
        <begin position="1"/>
        <end position="38"/>
    </location>
</feature>
<dbReference type="Proteomes" id="UP000193467">
    <property type="component" value="Unassembled WGS sequence"/>
</dbReference>
<dbReference type="OrthoDB" id="3883941at2759"/>
<feature type="compositionally biased region" description="Low complexity" evidence="1">
    <location>
        <begin position="1"/>
        <end position="20"/>
    </location>
</feature>
<name>A0A1Y2DCY3_9BASI</name>
<gene>
    <name evidence="2" type="ORF">BCR35DRAFT_309715</name>
</gene>
<accession>A0A1Y2DCY3</accession>
<evidence type="ECO:0000313" key="3">
    <source>
        <dbReference type="Proteomes" id="UP000193467"/>
    </source>
</evidence>
<organism evidence="2 3">
    <name type="scientific">Leucosporidium creatinivorum</name>
    <dbReference type="NCBI Taxonomy" id="106004"/>
    <lineage>
        <taxon>Eukaryota</taxon>
        <taxon>Fungi</taxon>
        <taxon>Dikarya</taxon>
        <taxon>Basidiomycota</taxon>
        <taxon>Pucciniomycotina</taxon>
        <taxon>Microbotryomycetes</taxon>
        <taxon>Leucosporidiales</taxon>
        <taxon>Leucosporidium</taxon>
    </lineage>
</organism>
<dbReference type="EMBL" id="MCGR01000083">
    <property type="protein sequence ID" value="ORY57128.1"/>
    <property type="molecule type" value="Genomic_DNA"/>
</dbReference>
<dbReference type="STRING" id="106004.A0A1Y2DCY3"/>